<dbReference type="EMBL" id="RCML01000643">
    <property type="protein sequence ID" value="KAG2971940.1"/>
    <property type="molecule type" value="Genomic_DNA"/>
</dbReference>
<dbReference type="AlphaFoldDB" id="A0A8T1HS84"/>
<dbReference type="PANTHER" id="PTHR31569:SF4">
    <property type="entry name" value="SWIM-TYPE DOMAIN-CONTAINING PROTEIN"/>
    <property type="match status" value="1"/>
</dbReference>
<evidence type="ECO:0000259" key="1">
    <source>
        <dbReference type="Pfam" id="PF21056"/>
    </source>
</evidence>
<organism evidence="4 5">
    <name type="scientific">Phytophthora cactorum</name>
    <dbReference type="NCBI Taxonomy" id="29920"/>
    <lineage>
        <taxon>Eukaryota</taxon>
        <taxon>Sar</taxon>
        <taxon>Stramenopiles</taxon>
        <taxon>Oomycota</taxon>
        <taxon>Peronosporomycetes</taxon>
        <taxon>Peronosporales</taxon>
        <taxon>Peronosporaceae</taxon>
        <taxon>Phytophthora</taxon>
    </lineage>
</organism>
<evidence type="ECO:0000313" key="4">
    <source>
        <dbReference type="EMBL" id="KAG3214748.1"/>
    </source>
</evidence>
<dbReference type="InterPro" id="IPR048324">
    <property type="entry name" value="ZSWIM1-3_RNaseH-like"/>
</dbReference>
<dbReference type="VEuPathDB" id="FungiDB:PC110_g4261"/>
<reference evidence="4" key="1">
    <citation type="submission" date="2018-05" db="EMBL/GenBank/DDBJ databases">
        <title>Effector identification in a new, highly contiguous assembly of the strawberry crown rot pathogen Phytophthora cactorum.</title>
        <authorList>
            <person name="Armitage A.D."/>
            <person name="Nellist C.F."/>
            <person name="Bates H."/>
            <person name="Vickerstaff R.J."/>
            <person name="Harrison R.J."/>
        </authorList>
    </citation>
    <scope>NUCLEOTIDE SEQUENCE</scope>
    <source>
        <strain evidence="2">4040</strain>
        <strain evidence="3">P415</strain>
        <strain evidence="4">P421</strain>
    </source>
</reference>
<proteinExistence type="predicted"/>
<dbReference type="PANTHER" id="PTHR31569">
    <property type="entry name" value="SWIM-TYPE DOMAIN-CONTAINING PROTEIN"/>
    <property type="match status" value="1"/>
</dbReference>
<dbReference type="InterPro" id="IPR052579">
    <property type="entry name" value="Zinc_finger_SWIM"/>
</dbReference>
<dbReference type="EMBL" id="RCMV01000612">
    <property type="protein sequence ID" value="KAG3214748.1"/>
    <property type="molecule type" value="Genomic_DNA"/>
</dbReference>
<protein>
    <recommendedName>
        <fullName evidence="1">ZSWIM1/3 RNaseH-like domain-containing protein</fullName>
    </recommendedName>
</protein>
<evidence type="ECO:0000313" key="3">
    <source>
        <dbReference type="EMBL" id="KAG2971940.1"/>
    </source>
</evidence>
<gene>
    <name evidence="2" type="ORF">PC117_g21959</name>
    <name evidence="3" type="ORF">PC118_g15984</name>
    <name evidence="4" type="ORF">PC129_g14343</name>
</gene>
<evidence type="ECO:0000313" key="2">
    <source>
        <dbReference type="EMBL" id="KAG2900558.1"/>
    </source>
</evidence>
<name>A0A8T1HS84_9STRA</name>
<evidence type="ECO:0000313" key="5">
    <source>
        <dbReference type="Proteomes" id="UP000760860"/>
    </source>
</evidence>
<accession>A0A8T1HS84</accession>
<dbReference type="EMBL" id="RCMK01001156">
    <property type="protein sequence ID" value="KAG2900558.1"/>
    <property type="molecule type" value="Genomic_DNA"/>
</dbReference>
<feature type="domain" description="ZSWIM1/3 RNaseH-like" evidence="1">
    <location>
        <begin position="160"/>
        <end position="212"/>
    </location>
</feature>
<dbReference type="Proteomes" id="UP000697107">
    <property type="component" value="Unassembled WGS sequence"/>
</dbReference>
<sequence length="221" mass="25994">MRAKDGRPVRYLPDDQPRWRRRYICTHVWPDHSRGKGERPQQMLRSTLFPFHFTTRVFTSKGRGTWRSVTHNHSLSREVYDNYSHNRQVPMKEPIVEDLHLMVKASGKCLRIYEYIRDHSAYRVTRRDVTNLMVTIRSVLRGEVDDDLAVDKFLLDIEQDDPGIVTSVNDTSTGEAGAVSPTTSHMRRLFVRFPEILLVDCSHKTNRYHAYLIIWRADRPD</sequence>
<comment type="caution">
    <text evidence="4">The sequence shown here is derived from an EMBL/GenBank/DDBJ whole genome shotgun (WGS) entry which is preliminary data.</text>
</comment>
<dbReference type="Proteomes" id="UP000736787">
    <property type="component" value="Unassembled WGS sequence"/>
</dbReference>
<dbReference type="Proteomes" id="UP000760860">
    <property type="component" value="Unassembled WGS sequence"/>
</dbReference>
<dbReference type="Pfam" id="PF21056">
    <property type="entry name" value="ZSWIM1-3_RNaseH-like"/>
    <property type="match status" value="1"/>
</dbReference>